<name>A0AB39YFS6_9ACTN</name>
<dbReference type="EMBL" id="CP165727">
    <property type="protein sequence ID" value="XDV68319.1"/>
    <property type="molecule type" value="Genomic_DNA"/>
</dbReference>
<accession>A0AB39YFS6</accession>
<gene>
    <name evidence="1" type="ORF">AB5J51_38030</name>
</gene>
<reference evidence="1" key="1">
    <citation type="submission" date="2024-08" db="EMBL/GenBank/DDBJ databases">
        <authorList>
            <person name="Yu S.T."/>
        </authorList>
    </citation>
    <scope>NUCLEOTIDE SEQUENCE</scope>
    <source>
        <strain evidence="1">R33</strain>
    </source>
</reference>
<dbReference type="AlphaFoldDB" id="A0AB39YFS6"/>
<protein>
    <submittedName>
        <fullName evidence="1">Contact-dependent growth inhibition system immunity protein</fullName>
    </submittedName>
</protein>
<organism evidence="1">
    <name type="scientific">Streptomyces sp. R33</name>
    <dbReference type="NCBI Taxonomy" id="3238629"/>
    <lineage>
        <taxon>Bacteria</taxon>
        <taxon>Bacillati</taxon>
        <taxon>Actinomycetota</taxon>
        <taxon>Actinomycetes</taxon>
        <taxon>Kitasatosporales</taxon>
        <taxon>Streptomycetaceae</taxon>
        <taxon>Streptomyces</taxon>
    </lineage>
</organism>
<evidence type="ECO:0000313" key="1">
    <source>
        <dbReference type="EMBL" id="XDV68319.1"/>
    </source>
</evidence>
<dbReference type="InterPro" id="IPR040547">
    <property type="entry name" value="CdiI"/>
</dbReference>
<dbReference type="RefSeq" id="WP_369779856.1">
    <property type="nucleotide sequence ID" value="NZ_CP165727.1"/>
</dbReference>
<sequence length="109" mass="12145">MDRLLHLGRTLDELDPPRWAPPVSDATRLVRKVHELRRIPLGELGPADLRTLISQQVALSYVLPLAVRLLLEEPLLDAYFYEGDLLLATASVPVRPGPCCRTSPRSSLP</sequence>
<dbReference type="Pfam" id="PF18616">
    <property type="entry name" value="CdiI_3"/>
    <property type="match status" value="1"/>
</dbReference>
<dbReference type="CDD" id="cd20691">
    <property type="entry name" value="CdiI_EC536-like"/>
    <property type="match status" value="1"/>
</dbReference>
<proteinExistence type="predicted"/>